<evidence type="ECO:0000313" key="3">
    <source>
        <dbReference type="Proteomes" id="UP000595237"/>
    </source>
</evidence>
<name>A0ABX7DAY0_SERLI</name>
<dbReference type="EMBL" id="CP068149">
    <property type="protein sequence ID" value="QQU58025.1"/>
    <property type="molecule type" value="Genomic_DNA"/>
</dbReference>
<reference evidence="2 3" key="1">
    <citation type="submission" date="2021-01" db="EMBL/GenBank/DDBJ databases">
        <title>FDA dAtabase for Regulatory Grade micrObial Sequences (FDA-ARGOS): Supporting development and validation of Infectious Disease Dx tests.</title>
        <authorList>
            <person name="Blissenbach B."/>
            <person name="Krut O."/>
            <person name="Tallon L."/>
            <person name="Sadzewicz L."/>
            <person name="Zhao X."/>
            <person name="Boylan J."/>
            <person name="Ott S."/>
            <person name="Bowen H."/>
            <person name="Vavikolanu K."/>
            <person name="Mehta A."/>
            <person name="Aluvathingal J."/>
            <person name="Nadendla S."/>
            <person name="Yan Y."/>
            <person name="Sichtig H."/>
        </authorList>
    </citation>
    <scope>NUCLEOTIDE SEQUENCE [LARGE SCALE GENOMIC DNA]</scope>
    <source>
        <strain evidence="2 3">FDAARGOS_1081</strain>
        <plasmid evidence="2 3">unnamed</plasmid>
    </source>
</reference>
<evidence type="ECO:0008006" key="4">
    <source>
        <dbReference type="Google" id="ProtNLM"/>
    </source>
</evidence>
<evidence type="ECO:0000313" key="2">
    <source>
        <dbReference type="EMBL" id="QQU58025.1"/>
    </source>
</evidence>
<geneLocation type="plasmid" evidence="2 3">
    <name>unnamed</name>
</geneLocation>
<proteinExistence type="predicted"/>
<gene>
    <name evidence="2" type="ORF">I6I38_24945</name>
    <name evidence="1" type="ORF">I6I38_25745</name>
</gene>
<dbReference type="EMBL" id="CP068149">
    <property type="protein sequence ID" value="QQU58010.1"/>
    <property type="molecule type" value="Genomic_DNA"/>
</dbReference>
<protein>
    <recommendedName>
        <fullName evidence="4">ISPsy3, transposase</fullName>
    </recommendedName>
</protein>
<dbReference type="RefSeq" id="WP_201896556.1">
    <property type="nucleotide sequence ID" value="NZ_CP068149.1"/>
</dbReference>
<accession>A0ABX7DAY0</accession>
<sequence>MVRYYGFLANRKRDTLMPKTYEAPSITPRDKPQKLRFSVLMRTLLGSDPYQCILCKSRLRFAGFVAG</sequence>
<keyword evidence="2" id="KW-0614">Plasmid</keyword>
<organism evidence="2 3">
    <name type="scientific">Serratia liquefaciens</name>
    <dbReference type="NCBI Taxonomy" id="614"/>
    <lineage>
        <taxon>Bacteria</taxon>
        <taxon>Pseudomonadati</taxon>
        <taxon>Pseudomonadota</taxon>
        <taxon>Gammaproteobacteria</taxon>
        <taxon>Enterobacterales</taxon>
        <taxon>Yersiniaceae</taxon>
        <taxon>Serratia</taxon>
    </lineage>
</organism>
<keyword evidence="3" id="KW-1185">Reference proteome</keyword>
<evidence type="ECO:0000313" key="1">
    <source>
        <dbReference type="EMBL" id="QQU58010.1"/>
    </source>
</evidence>
<dbReference type="Proteomes" id="UP000595237">
    <property type="component" value="Plasmid unnamed"/>
</dbReference>